<dbReference type="Pfam" id="PF03083">
    <property type="entry name" value="MtN3_slv"/>
    <property type="match status" value="2"/>
</dbReference>
<evidence type="ECO:0000256" key="4">
    <source>
        <dbReference type="ARBA" id="ARBA00022475"/>
    </source>
</evidence>
<evidence type="ECO:0000256" key="6">
    <source>
        <dbReference type="ARBA" id="ARBA00022692"/>
    </source>
</evidence>
<dbReference type="OrthoDB" id="409725at2759"/>
<dbReference type="InterPro" id="IPR047664">
    <property type="entry name" value="SWEET"/>
</dbReference>
<dbReference type="EMBL" id="JAGYWB010000001">
    <property type="protein sequence ID" value="KAI0530893.1"/>
    <property type="molecule type" value="Genomic_DNA"/>
</dbReference>
<keyword evidence="8 11" id="KW-1133">Transmembrane helix</keyword>
<dbReference type="Gene3D" id="1.20.1280.290">
    <property type="match status" value="2"/>
</dbReference>
<evidence type="ECO:0000256" key="1">
    <source>
        <dbReference type="ARBA" id="ARBA00004651"/>
    </source>
</evidence>
<keyword evidence="4" id="KW-1003">Cell membrane</keyword>
<evidence type="ECO:0000313" key="12">
    <source>
        <dbReference type="EMBL" id="KAI0530893.1"/>
    </source>
</evidence>
<dbReference type="Proteomes" id="UP000829196">
    <property type="component" value="Unassembled WGS sequence"/>
</dbReference>
<feature type="transmembrane region" description="Helical" evidence="11">
    <location>
        <begin position="219"/>
        <end position="241"/>
    </location>
</feature>
<feature type="region of interest" description="Disordered" evidence="10">
    <location>
        <begin position="532"/>
        <end position="581"/>
    </location>
</feature>
<evidence type="ECO:0000256" key="8">
    <source>
        <dbReference type="ARBA" id="ARBA00022989"/>
    </source>
</evidence>
<keyword evidence="5" id="KW-0762">Sugar transport</keyword>
<dbReference type="InterPro" id="IPR004252">
    <property type="entry name" value="Probable_transposase_24"/>
</dbReference>
<dbReference type="Pfam" id="PF03004">
    <property type="entry name" value="Transposase_24"/>
    <property type="match status" value="1"/>
</dbReference>
<keyword evidence="13" id="KW-1185">Reference proteome</keyword>
<keyword evidence="3" id="KW-0813">Transport</keyword>
<feature type="transmembrane region" description="Helical" evidence="11">
    <location>
        <begin position="195"/>
        <end position="213"/>
    </location>
</feature>
<gene>
    <name evidence="12" type="ORF">KFK09_000441</name>
</gene>
<feature type="transmembrane region" description="Helical" evidence="11">
    <location>
        <begin position="281"/>
        <end position="300"/>
    </location>
</feature>
<feature type="compositionally biased region" description="Basic residues" evidence="10">
    <location>
        <begin position="540"/>
        <end position="562"/>
    </location>
</feature>
<dbReference type="PANTHER" id="PTHR10791:SF22">
    <property type="entry name" value="BIDIRECTIONAL SUGAR TRANSPORTER SWEET11"/>
    <property type="match status" value="1"/>
</dbReference>
<name>A0A8T3CEQ5_DENNO</name>
<feature type="transmembrane region" description="Helical" evidence="11">
    <location>
        <begin position="253"/>
        <end position="275"/>
    </location>
</feature>
<comment type="similarity">
    <text evidence="2">Belongs to the SWEET sugar transporter family.</text>
</comment>
<evidence type="ECO:0000256" key="9">
    <source>
        <dbReference type="ARBA" id="ARBA00023136"/>
    </source>
</evidence>
<protein>
    <recommendedName>
        <fullName evidence="14">Bidirectional sugar transporter SWEET</fullName>
    </recommendedName>
</protein>
<proteinExistence type="inferred from homology"/>
<organism evidence="12 13">
    <name type="scientific">Dendrobium nobile</name>
    <name type="common">Orchid</name>
    <dbReference type="NCBI Taxonomy" id="94219"/>
    <lineage>
        <taxon>Eukaryota</taxon>
        <taxon>Viridiplantae</taxon>
        <taxon>Streptophyta</taxon>
        <taxon>Embryophyta</taxon>
        <taxon>Tracheophyta</taxon>
        <taxon>Spermatophyta</taxon>
        <taxon>Magnoliopsida</taxon>
        <taxon>Liliopsida</taxon>
        <taxon>Asparagales</taxon>
        <taxon>Orchidaceae</taxon>
        <taxon>Epidendroideae</taxon>
        <taxon>Malaxideae</taxon>
        <taxon>Dendrobiinae</taxon>
        <taxon>Dendrobium</taxon>
    </lineage>
</organism>
<evidence type="ECO:0000313" key="13">
    <source>
        <dbReference type="Proteomes" id="UP000829196"/>
    </source>
</evidence>
<feature type="transmembrane region" description="Helical" evidence="11">
    <location>
        <begin position="312"/>
        <end position="334"/>
    </location>
</feature>
<evidence type="ECO:0000256" key="11">
    <source>
        <dbReference type="SAM" id="Phobius"/>
    </source>
</evidence>
<dbReference type="GO" id="GO:0005886">
    <property type="term" value="C:plasma membrane"/>
    <property type="evidence" value="ECO:0007669"/>
    <property type="project" value="UniProtKB-SubCell"/>
</dbReference>
<evidence type="ECO:0000256" key="2">
    <source>
        <dbReference type="ARBA" id="ARBA00007809"/>
    </source>
</evidence>
<sequence>MMLLTYPGRRSQRRLGICDLENFSWLPEHSMRIITNFERRGATRLRDMFTDIRKSGQHPIWIGDGVWADLNSAWATPEFIKIREQNKQNRASECGGLGSSLHTCGYYLGREPTPLELHTRTHQHQADHQWVDEKAKKAHMLLVEDRGGGYMAWVHRAMLMRAVHPPQHFMIQVELKKLTTFYKVYRKKSTGSFQSTPYVVALSSAMLWLYYAFLNHNVLLLTINTCTCALESVYIAIYLFYASKKIRLSTVKMIFFFNVGLFGSVLLITLGFLNERKRSEITGWICASFAVSVFVAPLSIMRLVIRTKSVEYMPFSLSLFLTLSAIAWFFYGLLLRDFFVALPNVLGILFGVAQIILYYIYMDVKNDKLEQNTNQDIELENITNSNLDLEMAEKHIPIDQSVAIEHAILADVKADFAAEGNVVEGAEPTRTEGAEEVRAVFVVWKERSGATEVRAMKYLAGLWSFAVEFRRGEANRRRGEGNGSFSLFANEGRKNERGIIPYGFIDKAESSCEKKREGAVWRHSQRPGTVAGYSWDLGRHGRRRQQPRRLGQKRTLVGHRRQQPNSQSRSRRNLQANKFRV</sequence>
<feature type="transmembrane region" description="Helical" evidence="11">
    <location>
        <begin position="340"/>
        <end position="361"/>
    </location>
</feature>
<dbReference type="AlphaFoldDB" id="A0A8T3CEQ5"/>
<dbReference type="GO" id="GO:0051119">
    <property type="term" value="F:sugar transmembrane transporter activity"/>
    <property type="evidence" value="ECO:0007669"/>
    <property type="project" value="InterPro"/>
</dbReference>
<evidence type="ECO:0000256" key="5">
    <source>
        <dbReference type="ARBA" id="ARBA00022597"/>
    </source>
</evidence>
<comment type="subcellular location">
    <subcellularLocation>
        <location evidence="1">Cell membrane</location>
        <topology evidence="1">Multi-pass membrane protein</topology>
    </subcellularLocation>
</comment>
<evidence type="ECO:0000256" key="7">
    <source>
        <dbReference type="ARBA" id="ARBA00022737"/>
    </source>
</evidence>
<accession>A0A8T3CEQ5</accession>
<comment type="caution">
    <text evidence="12">The sequence shown here is derived from an EMBL/GenBank/DDBJ whole genome shotgun (WGS) entry which is preliminary data.</text>
</comment>
<reference evidence="12" key="1">
    <citation type="journal article" date="2022" name="Front. Genet.">
        <title>Chromosome-Scale Assembly of the Dendrobium nobile Genome Provides Insights Into the Molecular Mechanism of the Biosynthesis of the Medicinal Active Ingredient of Dendrobium.</title>
        <authorList>
            <person name="Xu Q."/>
            <person name="Niu S.-C."/>
            <person name="Li K.-L."/>
            <person name="Zheng P.-J."/>
            <person name="Zhang X.-J."/>
            <person name="Jia Y."/>
            <person name="Liu Y."/>
            <person name="Niu Y.-X."/>
            <person name="Yu L.-H."/>
            <person name="Chen D.-F."/>
            <person name="Zhang G.-Q."/>
        </authorList>
    </citation>
    <scope>NUCLEOTIDE SEQUENCE</scope>
    <source>
        <tissue evidence="12">Leaf</tissue>
    </source>
</reference>
<dbReference type="FunFam" id="1.20.1280.290:FF:000003">
    <property type="entry name" value="Bidirectional sugar transporter SWEET"/>
    <property type="match status" value="1"/>
</dbReference>
<evidence type="ECO:0000256" key="10">
    <source>
        <dbReference type="SAM" id="MobiDB-lite"/>
    </source>
</evidence>
<evidence type="ECO:0000256" key="3">
    <source>
        <dbReference type="ARBA" id="ARBA00022448"/>
    </source>
</evidence>
<dbReference type="InterPro" id="IPR004316">
    <property type="entry name" value="SWEET_rpt"/>
</dbReference>
<dbReference type="PANTHER" id="PTHR10791">
    <property type="entry name" value="RAG1-ACTIVATING PROTEIN 1"/>
    <property type="match status" value="1"/>
</dbReference>
<keyword evidence="7" id="KW-0677">Repeat</keyword>
<keyword evidence="9 11" id="KW-0472">Membrane</keyword>
<evidence type="ECO:0008006" key="14">
    <source>
        <dbReference type="Google" id="ProtNLM"/>
    </source>
</evidence>
<keyword evidence="6 11" id="KW-0812">Transmembrane</keyword>
<dbReference type="SMR" id="A0A8T3CEQ5"/>